<name>A0A146KCG6_9EUKA</name>
<gene>
    <name evidence="1" type="ORF">TPC1_14615</name>
</gene>
<dbReference type="InterPro" id="IPR053139">
    <property type="entry name" value="Surface_bspA-like"/>
</dbReference>
<dbReference type="Pfam" id="PF13306">
    <property type="entry name" value="LRR_5"/>
    <property type="match status" value="2"/>
</dbReference>
<organism evidence="1">
    <name type="scientific">Trepomonas sp. PC1</name>
    <dbReference type="NCBI Taxonomy" id="1076344"/>
    <lineage>
        <taxon>Eukaryota</taxon>
        <taxon>Metamonada</taxon>
        <taxon>Diplomonadida</taxon>
        <taxon>Hexamitidae</taxon>
        <taxon>Hexamitinae</taxon>
        <taxon>Trepomonas</taxon>
    </lineage>
</organism>
<evidence type="ECO:0000313" key="1">
    <source>
        <dbReference type="EMBL" id="JAP93196.1"/>
    </source>
</evidence>
<dbReference type="InterPro" id="IPR026906">
    <property type="entry name" value="LRR_5"/>
</dbReference>
<reference evidence="1" key="1">
    <citation type="submission" date="2015-07" db="EMBL/GenBank/DDBJ databases">
        <title>Adaptation to a free-living lifestyle via gene acquisitions in the diplomonad Trepomonas sp. PC1.</title>
        <authorList>
            <person name="Xu F."/>
            <person name="Jerlstrom-Hultqvist J."/>
            <person name="Kolisko M."/>
            <person name="Simpson A.G.B."/>
            <person name="Roger A.J."/>
            <person name="Svard S.G."/>
            <person name="Andersson J.O."/>
        </authorList>
    </citation>
    <scope>NUCLEOTIDE SEQUENCE</scope>
    <source>
        <strain evidence="1">PC1</strain>
    </source>
</reference>
<dbReference type="EMBL" id="GDID01003410">
    <property type="protein sequence ID" value="JAP93196.1"/>
    <property type="molecule type" value="Transcribed_RNA"/>
</dbReference>
<dbReference type="PANTHER" id="PTHR45661:SF3">
    <property type="entry name" value="IG-LIKE DOMAIN-CONTAINING PROTEIN"/>
    <property type="match status" value="1"/>
</dbReference>
<dbReference type="Gene3D" id="3.80.10.10">
    <property type="entry name" value="Ribonuclease Inhibitor"/>
    <property type="match status" value="2"/>
</dbReference>
<sequence length="420" mass="48951">SKSTLLINNQIINQNDVELTRFIFSQNLNGKLKFSTFNHLQIAYFETIKVVPDSCFRNCNLLKSVITKNKIQKIGAQSFLNCISLKQIDLSNVKVLGEQSFENCISIASIQNKRCKFIPKQCFKGCLNLQLVIFTACTKTENDAFQNCFIEIMSFPHMILNLTWGIQYFQTETIPQNPNQVLKQMPEIIDYTKISKKEEDYMPVLPPNIANYSRVIKSHIHCYLKEGILSLPNNIERILNQQFVSYKIRMVVSTKLQTVQKCGFKSCFQLRFVHCPCLTTIAEEAFQQCSSLLEVNSKMIQTVKERAFQECTNLHKIDLKKCEQIKEFAFSNCQFLHVEVNSKCQVALNAFDQSELMFFKVNGKINPLISQNLIDLQNKYAKRGNFYTEYEFEHLKYQFYIKKHQNKLIKAFMLHFEGRE</sequence>
<dbReference type="SUPFAM" id="SSF52058">
    <property type="entry name" value="L domain-like"/>
    <property type="match status" value="1"/>
</dbReference>
<dbReference type="PANTHER" id="PTHR45661">
    <property type="entry name" value="SURFACE ANTIGEN"/>
    <property type="match status" value="1"/>
</dbReference>
<dbReference type="InterPro" id="IPR032675">
    <property type="entry name" value="LRR_dom_sf"/>
</dbReference>
<feature type="non-terminal residue" evidence="1">
    <location>
        <position position="1"/>
    </location>
</feature>
<accession>A0A146KCG6</accession>
<proteinExistence type="predicted"/>
<protein>
    <submittedName>
        <fullName evidence="1">Leucine rich repeats-containing protein</fullName>
    </submittedName>
</protein>
<dbReference type="AlphaFoldDB" id="A0A146KCG6"/>